<dbReference type="Proteomes" id="UP001055811">
    <property type="component" value="Linkage Group LG04"/>
</dbReference>
<comment type="caution">
    <text evidence="1">The sequence shown here is derived from an EMBL/GenBank/DDBJ whole genome shotgun (WGS) entry which is preliminary data.</text>
</comment>
<evidence type="ECO:0000313" key="2">
    <source>
        <dbReference type="Proteomes" id="UP001055811"/>
    </source>
</evidence>
<sequence>MTADTCEVEIESGKFFSGDSSCEILGGSMEVIGDKPDDKGFKNGGRIVEVFGLETTCIVVGSATTANIHQDNDEFTIENSESVEVDVELQALHKKNVEHNSSLYDDATESANESLKITYDGKKSQMAVMENVEDTSNITKSINDAEQPLKTDTELTFGANNNNREIIVENISADKVTHEGVKDMDDVISMVSSEFIDTRIEDTNSRVHELEDMIEHEPLCLKDEKQFIYELEPLNNYCDQLVSNVGSQNEVQQAINQQNKIEEPLENLRNELNSLKDIVSKDEVTTLTIRNTLVEENEKREQVQAVDETKSILVVSTVEQGKKAVPENKHTGYQTMKKVARRINCSMKTTKPVKFQIRDSIFACLNEIIEDEEKDKNVVEFDRKENVECKLKEHKRLEEKKKPKEAKENKKQKAKKAQKQAGLLAQKEKEKRLNQKPQGPLQVAAAVKRKRRCHQLGKMGMVAVFISILLFLCNIIYVQ</sequence>
<keyword evidence="2" id="KW-1185">Reference proteome</keyword>
<gene>
    <name evidence="1" type="ORF">L2E82_21468</name>
</gene>
<reference evidence="1 2" key="2">
    <citation type="journal article" date="2022" name="Mol. Ecol. Resour.">
        <title>The genomes of chicory, endive, great burdock and yacon provide insights into Asteraceae paleo-polyploidization history and plant inulin production.</title>
        <authorList>
            <person name="Fan W."/>
            <person name="Wang S."/>
            <person name="Wang H."/>
            <person name="Wang A."/>
            <person name="Jiang F."/>
            <person name="Liu H."/>
            <person name="Zhao H."/>
            <person name="Xu D."/>
            <person name="Zhang Y."/>
        </authorList>
    </citation>
    <scope>NUCLEOTIDE SEQUENCE [LARGE SCALE GENOMIC DNA]</scope>
    <source>
        <strain evidence="2">cv. Punajuju</strain>
        <tissue evidence="1">Leaves</tissue>
    </source>
</reference>
<evidence type="ECO:0000313" key="1">
    <source>
        <dbReference type="EMBL" id="KAI3750710.1"/>
    </source>
</evidence>
<dbReference type="EMBL" id="CM042012">
    <property type="protein sequence ID" value="KAI3750710.1"/>
    <property type="molecule type" value="Genomic_DNA"/>
</dbReference>
<proteinExistence type="predicted"/>
<protein>
    <submittedName>
        <fullName evidence="1">Uncharacterized protein</fullName>
    </submittedName>
</protein>
<reference evidence="2" key="1">
    <citation type="journal article" date="2022" name="Mol. Ecol. Resour.">
        <title>The genomes of chicory, endive, great burdock and yacon provide insights into Asteraceae palaeo-polyploidization history and plant inulin production.</title>
        <authorList>
            <person name="Fan W."/>
            <person name="Wang S."/>
            <person name="Wang H."/>
            <person name="Wang A."/>
            <person name="Jiang F."/>
            <person name="Liu H."/>
            <person name="Zhao H."/>
            <person name="Xu D."/>
            <person name="Zhang Y."/>
        </authorList>
    </citation>
    <scope>NUCLEOTIDE SEQUENCE [LARGE SCALE GENOMIC DNA]</scope>
    <source>
        <strain evidence="2">cv. Punajuju</strain>
    </source>
</reference>
<organism evidence="1 2">
    <name type="scientific">Cichorium intybus</name>
    <name type="common">Chicory</name>
    <dbReference type="NCBI Taxonomy" id="13427"/>
    <lineage>
        <taxon>Eukaryota</taxon>
        <taxon>Viridiplantae</taxon>
        <taxon>Streptophyta</taxon>
        <taxon>Embryophyta</taxon>
        <taxon>Tracheophyta</taxon>
        <taxon>Spermatophyta</taxon>
        <taxon>Magnoliopsida</taxon>
        <taxon>eudicotyledons</taxon>
        <taxon>Gunneridae</taxon>
        <taxon>Pentapetalae</taxon>
        <taxon>asterids</taxon>
        <taxon>campanulids</taxon>
        <taxon>Asterales</taxon>
        <taxon>Asteraceae</taxon>
        <taxon>Cichorioideae</taxon>
        <taxon>Cichorieae</taxon>
        <taxon>Cichoriinae</taxon>
        <taxon>Cichorium</taxon>
    </lineage>
</organism>
<accession>A0ACB9DW81</accession>
<name>A0ACB9DW81_CICIN</name>